<evidence type="ECO:0000256" key="2">
    <source>
        <dbReference type="ARBA" id="ARBA00022475"/>
    </source>
</evidence>
<dbReference type="PANTHER" id="PTHR30250">
    <property type="entry name" value="PST FAMILY PREDICTED COLANIC ACID TRANSPORTER"/>
    <property type="match status" value="1"/>
</dbReference>
<evidence type="ECO:0000313" key="7">
    <source>
        <dbReference type="EMBL" id="CUR54085.1"/>
    </source>
</evidence>
<keyword evidence="3 6" id="KW-0812">Transmembrane</keyword>
<evidence type="ECO:0000256" key="3">
    <source>
        <dbReference type="ARBA" id="ARBA00022692"/>
    </source>
</evidence>
<comment type="subcellular location">
    <subcellularLocation>
        <location evidence="1">Cell membrane</location>
        <topology evidence="1">Multi-pass membrane protein</topology>
    </subcellularLocation>
</comment>
<keyword evidence="5 6" id="KW-0472">Membrane</keyword>
<name>A0A2P2BWG2_9ZZZZ</name>
<feature type="transmembrane region" description="Helical" evidence="6">
    <location>
        <begin position="224"/>
        <end position="243"/>
    </location>
</feature>
<accession>A0A2P2BWG2</accession>
<keyword evidence="4 6" id="KW-1133">Transmembrane helix</keyword>
<feature type="transmembrane region" description="Helical" evidence="6">
    <location>
        <begin position="120"/>
        <end position="139"/>
    </location>
</feature>
<feature type="transmembrane region" description="Helical" evidence="6">
    <location>
        <begin position="151"/>
        <end position="170"/>
    </location>
</feature>
<protein>
    <submittedName>
        <fullName evidence="7">Polysaccharide biosynthesis protein</fullName>
    </submittedName>
</protein>
<dbReference type="Pfam" id="PF01943">
    <property type="entry name" value="Polysacc_synt"/>
    <property type="match status" value="1"/>
</dbReference>
<proteinExistence type="predicted"/>
<feature type="transmembrane region" description="Helical" evidence="6">
    <location>
        <begin position="380"/>
        <end position="403"/>
    </location>
</feature>
<evidence type="ECO:0000256" key="5">
    <source>
        <dbReference type="ARBA" id="ARBA00023136"/>
    </source>
</evidence>
<feature type="transmembrane region" description="Helical" evidence="6">
    <location>
        <begin position="93"/>
        <end position="114"/>
    </location>
</feature>
<feature type="transmembrane region" description="Helical" evidence="6">
    <location>
        <begin position="285"/>
        <end position="307"/>
    </location>
</feature>
<reference evidence="7" key="1">
    <citation type="submission" date="2015-08" db="EMBL/GenBank/DDBJ databases">
        <authorList>
            <person name="Babu N.S."/>
            <person name="Beckwith C.J."/>
            <person name="Beseler K.G."/>
            <person name="Brison A."/>
            <person name="Carone J.V."/>
            <person name="Caskin T.P."/>
            <person name="Diamond M."/>
            <person name="Durham M.E."/>
            <person name="Foxe J.M."/>
            <person name="Go M."/>
            <person name="Henderson B.A."/>
            <person name="Jones I.B."/>
            <person name="McGettigan J.A."/>
            <person name="Micheletti S.J."/>
            <person name="Nasrallah M.E."/>
            <person name="Ortiz D."/>
            <person name="Piller C.R."/>
            <person name="Privatt S.R."/>
            <person name="Schneider S.L."/>
            <person name="Sharp S."/>
            <person name="Smith T.C."/>
            <person name="Stanton J.D."/>
            <person name="Ullery H.E."/>
            <person name="Wilson R.J."/>
            <person name="Serrano M.G."/>
            <person name="Buck G."/>
            <person name="Lee V."/>
            <person name="Wang Y."/>
            <person name="Carvalho R."/>
            <person name="Voegtly L."/>
            <person name="Shi R."/>
            <person name="Duckworth R."/>
            <person name="Johnson A."/>
            <person name="Loviza R."/>
            <person name="Walstead R."/>
            <person name="Shah Z."/>
            <person name="Kiflezghi M."/>
            <person name="Wade K."/>
            <person name="Ball S.L."/>
            <person name="Bradley K.W."/>
            <person name="Asai D.J."/>
            <person name="Bowman C.A."/>
            <person name="Russell D.A."/>
            <person name="Pope W.H."/>
            <person name="Jacobs-Sera D."/>
            <person name="Hendrix R.W."/>
            <person name="Hatfull G.F."/>
        </authorList>
    </citation>
    <scope>NUCLEOTIDE SEQUENCE</scope>
</reference>
<sequence>MTPRSDIRGLLRGGAGIAVAMGVMNVATYGFTMLAARILGPRSYGALAGLMATLLVISVLQLGLQATAARRISADPDHVDQIESSILRVTYRAALALGLVLLLLSPLLNVILRLDSLPTAALVAVTAVPITIMGGQAGVLQGERRWTPLALMYVAAGVPRVFIGLALMLWSATEASAMTAVAIGAFAPLLVGFWALRGSRPEGRLHERHATRPVIRETIQNSQALFAFFALSNVDVIVARNVLDDHDAGLYAGGLILVKAVLFLPQFVVVVAFPAMSTATERRHALTRSLSLVALLGLASTLGAWLLPDLALVFVGGNDYSDISGRLWAFAVIGTLLSMLQLLVYAVLARQGQRSVYLVWLALAVLVGVGFSTVSSLDGLVALVLGVDAVLFVLLITISLYLVAEPVADEVTAAQ</sequence>
<organism evidence="7">
    <name type="scientific">metagenome</name>
    <dbReference type="NCBI Taxonomy" id="256318"/>
    <lineage>
        <taxon>unclassified sequences</taxon>
        <taxon>metagenomes</taxon>
    </lineage>
</organism>
<keyword evidence="2" id="KW-1003">Cell membrane</keyword>
<dbReference type="AlphaFoldDB" id="A0A2P2BWG2"/>
<evidence type="ECO:0000256" key="6">
    <source>
        <dbReference type="SAM" id="Phobius"/>
    </source>
</evidence>
<feature type="transmembrane region" description="Helical" evidence="6">
    <location>
        <begin position="355"/>
        <end position="374"/>
    </location>
</feature>
<gene>
    <name evidence="7" type="ORF">NOCA2120118</name>
</gene>
<dbReference type="GO" id="GO:0005886">
    <property type="term" value="C:plasma membrane"/>
    <property type="evidence" value="ECO:0007669"/>
    <property type="project" value="UniProtKB-SubCell"/>
</dbReference>
<feature type="transmembrane region" description="Helical" evidence="6">
    <location>
        <begin position="176"/>
        <end position="196"/>
    </location>
</feature>
<dbReference type="InterPro" id="IPR050833">
    <property type="entry name" value="Poly_Biosynth_Transport"/>
</dbReference>
<feature type="transmembrane region" description="Helical" evidence="6">
    <location>
        <begin position="327"/>
        <end position="348"/>
    </location>
</feature>
<dbReference type="EMBL" id="CZKA01000004">
    <property type="protein sequence ID" value="CUR54085.1"/>
    <property type="molecule type" value="Genomic_DNA"/>
</dbReference>
<feature type="transmembrane region" description="Helical" evidence="6">
    <location>
        <begin position="249"/>
        <end position="273"/>
    </location>
</feature>
<evidence type="ECO:0000256" key="4">
    <source>
        <dbReference type="ARBA" id="ARBA00022989"/>
    </source>
</evidence>
<feature type="transmembrane region" description="Helical" evidence="6">
    <location>
        <begin position="43"/>
        <end position="64"/>
    </location>
</feature>
<dbReference type="PANTHER" id="PTHR30250:SF11">
    <property type="entry name" value="O-ANTIGEN TRANSPORTER-RELATED"/>
    <property type="match status" value="1"/>
</dbReference>
<dbReference type="InterPro" id="IPR002797">
    <property type="entry name" value="Polysacc_synth"/>
</dbReference>
<evidence type="ECO:0000256" key="1">
    <source>
        <dbReference type="ARBA" id="ARBA00004651"/>
    </source>
</evidence>
<feature type="transmembrane region" description="Helical" evidence="6">
    <location>
        <begin position="9"/>
        <end position="31"/>
    </location>
</feature>